<dbReference type="PANTHER" id="PTHR12697">
    <property type="entry name" value="PBS LYASE HEAT-LIKE PROTEIN"/>
    <property type="match status" value="1"/>
</dbReference>
<proteinExistence type="predicted"/>
<dbReference type="SUPFAM" id="SSF48371">
    <property type="entry name" value="ARM repeat"/>
    <property type="match status" value="1"/>
</dbReference>
<dbReference type="EMBL" id="JX869937">
    <property type="protein sequence ID" value="AFZ77038.1"/>
    <property type="molecule type" value="Genomic_DNA"/>
</dbReference>
<dbReference type="GO" id="GO:0016491">
    <property type="term" value="F:oxidoreductase activity"/>
    <property type="evidence" value="ECO:0007669"/>
    <property type="project" value="TreeGrafter"/>
</dbReference>
<dbReference type="SMART" id="SM00567">
    <property type="entry name" value="EZ_HEAT"/>
    <property type="match status" value="4"/>
</dbReference>
<sequence>MASSPWSSVFDASGENGGKETATDHHAPRPDNGAGCDQLQGDKGMEEKRRGLILDGVAELLNAGGRTAVFLYDVGSGAVGGVTSAAKRLVHVPESVTSLFGRQSPLKVLETEIQDLERKIRLNYYEIGKESAHGEDLDAEQNKDRIQELVAEIHGYKQEVQLRRDQIAALRAGARKVAPVTEAPQAAAEPREMVRNQVEVAEQAARNLPLAIDRAVKKGQFASASARAIFKKVAEDLLDEDAEVRMLAAAELGKIGNQAGVPVLMETARLHDPKLTTEAVNALIALGDPLAIMLFQDLALHPAHRVRMACLRGLYKLAGDETASQALLAGLRDEHPEVRRSAVTLLGWKDYPDTAPSLVQCLRDEDAGVRKAGAAALANLKDEHTVPALIQTLADPDREVREKALEAIRGISGKEMVFDVSADPAELEVAAAALLESWRQGLTTEPEAAPLAAPSIFPDDQQNADEPESSEGVEAAVSDTVADGYPGAEAATGEPSEGSAGEAAPEVQDQTPDAALDTAAESGVGETADEATDSSVDALTEEPFAASTGEATEESMGEATGESTGELTGDPVGESADIPFGQPVGESEAGEAAEDVDRPSREDLEALNKADLLAYCERYGIECDPKMTKAEIRKLVLGND</sequence>
<dbReference type="Gene3D" id="1.25.10.10">
    <property type="entry name" value="Leucine-rich Repeat Variant"/>
    <property type="match status" value="2"/>
</dbReference>
<feature type="region of interest" description="Disordered" evidence="1">
    <location>
        <begin position="518"/>
        <end position="537"/>
    </location>
</feature>
<feature type="region of interest" description="Disordered" evidence="1">
    <location>
        <begin position="453"/>
        <end position="508"/>
    </location>
</feature>
<organism evidence="2">
    <name type="scientific">delta proteobacterium ML-1</name>
    <dbReference type="NCBI Taxonomy" id="947513"/>
    <lineage>
        <taxon>Bacteria</taxon>
        <taxon>Deltaproteobacteria</taxon>
    </lineage>
</organism>
<feature type="region of interest" description="Disordered" evidence="1">
    <location>
        <begin position="545"/>
        <end position="603"/>
    </location>
</feature>
<feature type="region of interest" description="Disordered" evidence="1">
    <location>
        <begin position="1"/>
        <end position="41"/>
    </location>
</feature>
<dbReference type="InterPro" id="IPR011989">
    <property type="entry name" value="ARM-like"/>
</dbReference>
<accession>U5IHW5</accession>
<dbReference type="Pfam" id="PF13646">
    <property type="entry name" value="HEAT_2"/>
    <property type="match status" value="2"/>
</dbReference>
<name>U5IHW5_9DELT</name>
<gene>
    <name evidence="2" type="primary">mad23</name>
    <name evidence="2" type="ORF">ALPM_00310</name>
</gene>
<feature type="compositionally biased region" description="Basic and acidic residues" evidence="1">
    <location>
        <begin position="17"/>
        <end position="29"/>
    </location>
</feature>
<dbReference type="AlphaFoldDB" id="U5IHW5"/>
<evidence type="ECO:0000256" key="1">
    <source>
        <dbReference type="SAM" id="MobiDB-lite"/>
    </source>
</evidence>
<protein>
    <submittedName>
        <fullName evidence="2">Magnetosome protein Mad23</fullName>
    </submittedName>
</protein>
<dbReference type="InterPro" id="IPR016024">
    <property type="entry name" value="ARM-type_fold"/>
</dbReference>
<evidence type="ECO:0000313" key="2">
    <source>
        <dbReference type="EMBL" id="AFZ77038.1"/>
    </source>
</evidence>
<feature type="compositionally biased region" description="Acidic residues" evidence="1">
    <location>
        <begin position="462"/>
        <end position="471"/>
    </location>
</feature>
<dbReference type="PANTHER" id="PTHR12697:SF5">
    <property type="entry name" value="DEOXYHYPUSINE HYDROXYLASE"/>
    <property type="match status" value="1"/>
</dbReference>
<dbReference type="InterPro" id="IPR004155">
    <property type="entry name" value="PBS_lyase_HEAT"/>
</dbReference>
<reference evidence="2" key="1">
    <citation type="journal article" date="2013" name="Environ. Microbiol.">
        <title>Comparative genomic analysis of magnetotactic bacteria from the Deltaproteobacteria provides new insights into magnetite and greigite magnetosome genes required for magnetotaxis.</title>
        <authorList>
            <person name="Lefevre C.T."/>
            <person name="Trubitsyn D."/>
            <person name="Abreu F."/>
            <person name="Kolinko S."/>
            <person name="Jogler C."/>
            <person name="de Almeida L.G."/>
            <person name="de Vasconcelos A.T."/>
            <person name="Kube M."/>
            <person name="Reinhardt R."/>
            <person name="Lins U."/>
            <person name="Pignol D."/>
            <person name="Schuler D."/>
            <person name="Bazylinski D.A."/>
            <person name="Ginet N."/>
        </authorList>
    </citation>
    <scope>NUCLEOTIDE SEQUENCE</scope>
    <source>
        <strain evidence="2">ML-1</strain>
    </source>
</reference>